<gene>
    <name evidence="2" type="ORF">GCM10009416_31390</name>
</gene>
<evidence type="ECO:0000259" key="1">
    <source>
        <dbReference type="Pfam" id="PF13474"/>
    </source>
</evidence>
<dbReference type="InterPro" id="IPR037401">
    <property type="entry name" value="SnoaL-like"/>
</dbReference>
<dbReference type="RefSeq" id="WP_343896306.1">
    <property type="nucleotide sequence ID" value="NZ_BAAAFZ010000048.1"/>
</dbReference>
<sequence length="166" mass="18233">MNEGAAKGPAAAEVLPLPEADAETAASVKDWLERFAACVRAVDYAAARPFWHPDIVIFGTYQELVRGLPAWEETQWDNVWPRTEGFAFLLDETVVLASPNTGMAVAIAPWTSTGFHRDGTRFDRPGRSTLVLQRQADGRWLGVHSHMSLARGVPQESFGGRQVKAT</sequence>
<reference evidence="2 3" key="1">
    <citation type="journal article" date="2019" name="Int. J. Syst. Evol. Microbiol.">
        <title>The Global Catalogue of Microorganisms (GCM) 10K type strain sequencing project: providing services to taxonomists for standard genome sequencing and annotation.</title>
        <authorList>
            <consortium name="The Broad Institute Genomics Platform"/>
            <consortium name="The Broad Institute Genome Sequencing Center for Infectious Disease"/>
            <person name="Wu L."/>
            <person name="Ma J."/>
        </authorList>
    </citation>
    <scope>NUCLEOTIDE SEQUENCE [LARGE SCALE GENOMIC DNA]</scope>
    <source>
        <strain evidence="2 3">JCM 9933</strain>
    </source>
</reference>
<dbReference type="EMBL" id="BAAAFZ010000048">
    <property type="protein sequence ID" value="GAA0590618.1"/>
    <property type="molecule type" value="Genomic_DNA"/>
</dbReference>
<proteinExistence type="predicted"/>
<protein>
    <submittedName>
        <fullName evidence="2">Nuclear transport factor 2 family protein</fullName>
    </submittedName>
</protein>
<accession>A0ABN1FH45</accession>
<keyword evidence="3" id="KW-1185">Reference proteome</keyword>
<organism evidence="2 3">
    <name type="scientific">Craurococcus roseus</name>
    <dbReference type="NCBI Taxonomy" id="77585"/>
    <lineage>
        <taxon>Bacteria</taxon>
        <taxon>Pseudomonadati</taxon>
        <taxon>Pseudomonadota</taxon>
        <taxon>Alphaproteobacteria</taxon>
        <taxon>Acetobacterales</taxon>
        <taxon>Acetobacteraceae</taxon>
        <taxon>Craurococcus</taxon>
    </lineage>
</organism>
<dbReference type="Proteomes" id="UP001501588">
    <property type="component" value="Unassembled WGS sequence"/>
</dbReference>
<dbReference type="SUPFAM" id="SSF54427">
    <property type="entry name" value="NTF2-like"/>
    <property type="match status" value="1"/>
</dbReference>
<evidence type="ECO:0000313" key="3">
    <source>
        <dbReference type="Proteomes" id="UP001501588"/>
    </source>
</evidence>
<dbReference type="Gene3D" id="3.10.450.50">
    <property type="match status" value="1"/>
</dbReference>
<comment type="caution">
    <text evidence="2">The sequence shown here is derived from an EMBL/GenBank/DDBJ whole genome shotgun (WGS) entry which is preliminary data.</text>
</comment>
<dbReference type="InterPro" id="IPR032710">
    <property type="entry name" value="NTF2-like_dom_sf"/>
</dbReference>
<name>A0ABN1FH45_9PROT</name>
<feature type="domain" description="SnoaL-like" evidence="1">
    <location>
        <begin position="28"/>
        <end position="150"/>
    </location>
</feature>
<evidence type="ECO:0000313" key="2">
    <source>
        <dbReference type="EMBL" id="GAA0590618.1"/>
    </source>
</evidence>
<dbReference type="Pfam" id="PF13474">
    <property type="entry name" value="SnoaL_3"/>
    <property type="match status" value="1"/>
</dbReference>